<dbReference type="GO" id="GO:0008289">
    <property type="term" value="F:lipid binding"/>
    <property type="evidence" value="ECO:0007669"/>
    <property type="project" value="InterPro"/>
</dbReference>
<dbReference type="KEGG" id="pfp:PFL1_06198"/>
<dbReference type="Proteomes" id="UP000053664">
    <property type="component" value="Unassembled WGS sequence"/>
</dbReference>
<evidence type="ECO:0000313" key="3">
    <source>
        <dbReference type="Proteomes" id="UP000053664"/>
    </source>
</evidence>
<dbReference type="PANTHER" id="PTHR19308:SF54">
    <property type="entry name" value="START DOMAIN-CONTAINING PROTEIN"/>
    <property type="match status" value="1"/>
</dbReference>
<reference evidence="2 3" key="1">
    <citation type="journal article" date="2013" name="Plant Cell">
        <title>The transition from a phytopathogenic smut ancestor to an anamorphic biocontrol agent deciphered by comparative whole-genome analysis.</title>
        <authorList>
            <person name="Lefebvre F."/>
            <person name="Joly D.L."/>
            <person name="Labbe C."/>
            <person name="Teichmann B."/>
            <person name="Linning R."/>
            <person name="Belzile F."/>
            <person name="Bakkeren G."/>
            <person name="Belanger R.R."/>
        </authorList>
    </citation>
    <scope>NUCLEOTIDE SEQUENCE [LARGE SCALE GENOMIC DNA]</scope>
    <source>
        <strain evidence="2 3">PF-1</strain>
    </source>
</reference>
<dbReference type="OrthoDB" id="196858at2759"/>
<dbReference type="eggNOG" id="ENOG502R31H">
    <property type="taxonomic scope" value="Eukaryota"/>
</dbReference>
<dbReference type="AlphaFoldDB" id="A0A061H1L6"/>
<protein>
    <recommendedName>
        <fullName evidence="1">START domain-containing protein</fullName>
    </recommendedName>
</protein>
<dbReference type="InterPro" id="IPR002913">
    <property type="entry name" value="START_lipid-bd_dom"/>
</dbReference>
<proteinExistence type="predicted"/>
<dbReference type="EMBL" id="KE361646">
    <property type="protein sequence ID" value="EPQ26263.1"/>
    <property type="molecule type" value="Genomic_DNA"/>
</dbReference>
<dbReference type="InterPro" id="IPR023393">
    <property type="entry name" value="START-like_dom_sf"/>
</dbReference>
<dbReference type="HOGENOM" id="CLU_752536_0_0_1"/>
<accession>A0A061H1L6</accession>
<dbReference type="SUPFAM" id="SSF55961">
    <property type="entry name" value="Bet v1-like"/>
    <property type="match status" value="1"/>
</dbReference>
<organism evidence="2 3">
    <name type="scientific">Pseudozyma flocculosa PF-1</name>
    <dbReference type="NCBI Taxonomy" id="1277687"/>
    <lineage>
        <taxon>Eukaryota</taxon>
        <taxon>Fungi</taxon>
        <taxon>Dikarya</taxon>
        <taxon>Basidiomycota</taxon>
        <taxon>Ustilaginomycotina</taxon>
        <taxon>Ustilaginomycetes</taxon>
        <taxon>Ustilaginales</taxon>
        <taxon>Ustilaginaceae</taxon>
        <taxon>Pseudozyma</taxon>
    </lineage>
</organism>
<sequence length="368" mass="41145">MSLPTSPDTPVLPQRPAGKAYFPCEYKDEIDQMHNLADSLFEHYSDTIIDKGITDGVQEYYVPRKPEEPLTQLPFMAGRGHVPDLTPLEVFTGIRITSYRMMWDVRIQAAVTVRIFSQHDFTFYLVWRGIGPIYSPRDVVGRQGLRAYDAAGRLQTTPDFDTQRITVCYTSVPSLPGIPDQAEGCVRAKILEGGYIIEANPTLGGCDVTYFAKVDLALTIPSWISTHLVGETRRCVGRLRDALKTFGVPPILMDRQQCVALQFLEHHPESRRVTVLVTIIHPGTFYLYLDYGKMYTQGIVATNIEGEAAACIRLREEVATREDEGVLGEGRRRLAVDVLHEGIGGDVRITLDATDKKEPESGTGPGWW</sequence>
<dbReference type="Pfam" id="PF01852">
    <property type="entry name" value="START"/>
    <property type="match status" value="1"/>
</dbReference>
<dbReference type="PANTHER" id="PTHR19308">
    <property type="entry name" value="PHOSPHATIDYLCHOLINE TRANSFER PROTEIN"/>
    <property type="match status" value="1"/>
</dbReference>
<evidence type="ECO:0000259" key="1">
    <source>
        <dbReference type="PROSITE" id="PS50848"/>
    </source>
</evidence>
<dbReference type="Gene3D" id="3.30.530.20">
    <property type="match status" value="1"/>
</dbReference>
<evidence type="ECO:0000313" key="2">
    <source>
        <dbReference type="EMBL" id="EPQ26263.1"/>
    </source>
</evidence>
<dbReference type="InterPro" id="IPR051213">
    <property type="entry name" value="START_lipid_transfer"/>
</dbReference>
<dbReference type="RefSeq" id="XP_007881928.1">
    <property type="nucleotide sequence ID" value="XM_007883737.1"/>
</dbReference>
<feature type="domain" description="START" evidence="1">
    <location>
        <begin position="82"/>
        <end position="224"/>
    </location>
</feature>
<dbReference type="GeneID" id="19320277"/>
<name>A0A061H1L6_9BASI</name>
<dbReference type="GO" id="GO:0005737">
    <property type="term" value="C:cytoplasm"/>
    <property type="evidence" value="ECO:0007669"/>
    <property type="project" value="UniProtKB-ARBA"/>
</dbReference>
<gene>
    <name evidence="2" type="ORF">PFL1_06198</name>
</gene>
<dbReference type="PROSITE" id="PS50848">
    <property type="entry name" value="START"/>
    <property type="match status" value="1"/>
</dbReference>